<proteinExistence type="predicted"/>
<name>A0AB39YFA0_9ACTN</name>
<organism evidence="1">
    <name type="scientific">Streptomyces sp. R33</name>
    <dbReference type="NCBI Taxonomy" id="3238629"/>
    <lineage>
        <taxon>Bacteria</taxon>
        <taxon>Bacillati</taxon>
        <taxon>Actinomycetota</taxon>
        <taxon>Actinomycetes</taxon>
        <taxon>Kitasatosporales</taxon>
        <taxon>Streptomycetaceae</taxon>
        <taxon>Streptomyces</taxon>
    </lineage>
</organism>
<sequence>MTEHTHPLAYRRSLKGQTRVDLANLICAAAQRRGLRSGTDKHRVRKWEALGVTPEAETQVYIAEALQLPVELVDPDDWPNWLAGSDGGVVPFGPSSTVTALREALITAMERLERRAFLTISGTAITALAAAWATGRGTPLAAQMEGGKLVGDDMVTLLENTSRQLNSLATDQRQHVSALVDAHLATVTDLIAHGRYDRATGLRLHNLAAFLAQTVAWSRFDHGQHTAATKLWIAGLHSAHATNDPDLGAAMLGDLAYQAAWRKDHTTATGILQHALTRTEHPAARSLLHLRLARTLAAQNEKRATLRALAAAEHHLGATSGRPLPAWCAWMSEADLAVDSGQALLDLGDTRRAHQLIAEGQALLPPARDKTRGVFLAYQAASHLGLKEPELAAHAASEALQLARRIGAPRCEYLVQELLPDFQPYQHAPGVPELLAVAAA</sequence>
<gene>
    <name evidence="1" type="ORF">AB5J51_40200</name>
</gene>
<dbReference type="AlphaFoldDB" id="A0AB39YFA0"/>
<evidence type="ECO:0000313" key="1">
    <source>
        <dbReference type="EMBL" id="XDV68658.1"/>
    </source>
</evidence>
<dbReference type="EMBL" id="CP165727">
    <property type="protein sequence ID" value="XDV68658.1"/>
    <property type="molecule type" value="Genomic_DNA"/>
</dbReference>
<reference evidence="1" key="1">
    <citation type="submission" date="2024-08" db="EMBL/GenBank/DDBJ databases">
        <authorList>
            <person name="Yu S.T."/>
        </authorList>
    </citation>
    <scope>NUCLEOTIDE SEQUENCE</scope>
    <source>
        <strain evidence="1">R33</strain>
    </source>
</reference>
<protein>
    <submittedName>
        <fullName evidence="1">XRE family transcriptional regulator</fullName>
    </submittedName>
</protein>
<dbReference type="RefSeq" id="WP_369780150.1">
    <property type="nucleotide sequence ID" value="NZ_CP165727.1"/>
</dbReference>
<accession>A0AB39YFA0</accession>